<evidence type="ECO:0000313" key="8">
    <source>
        <dbReference type="EMBL" id="CAG5128426.1"/>
    </source>
</evidence>
<proteinExistence type="predicted"/>
<dbReference type="Proteomes" id="UP000678393">
    <property type="component" value="Unassembled WGS sequence"/>
</dbReference>
<evidence type="ECO:0000256" key="6">
    <source>
        <dbReference type="SAM" id="Phobius"/>
    </source>
</evidence>
<keyword evidence="2 6" id="KW-0812">Transmembrane</keyword>
<feature type="transmembrane region" description="Helical" evidence="6">
    <location>
        <begin position="322"/>
        <end position="339"/>
    </location>
</feature>
<evidence type="ECO:0000256" key="1">
    <source>
        <dbReference type="ARBA" id="ARBA00004370"/>
    </source>
</evidence>
<dbReference type="OrthoDB" id="6329605at2759"/>
<reference evidence="8" key="1">
    <citation type="submission" date="2021-04" db="EMBL/GenBank/DDBJ databases">
        <authorList>
            <consortium name="Molecular Ecology Group"/>
        </authorList>
    </citation>
    <scope>NUCLEOTIDE SEQUENCE</scope>
</reference>
<feature type="transmembrane region" description="Helical" evidence="6">
    <location>
        <begin position="20"/>
        <end position="40"/>
    </location>
</feature>
<accession>A0A8S3ZM66</accession>
<dbReference type="EMBL" id="CAJHNH020003057">
    <property type="protein sequence ID" value="CAG5128426.1"/>
    <property type="molecule type" value="Genomic_DNA"/>
</dbReference>
<protein>
    <recommendedName>
        <fullName evidence="7">TMEM248/TMEM219 domain-containing protein</fullName>
    </recommendedName>
</protein>
<feature type="domain" description="TMEM248/TMEM219" evidence="7">
    <location>
        <begin position="9"/>
        <end position="306"/>
    </location>
</feature>
<dbReference type="PANTHER" id="PTHR16002:SF4">
    <property type="entry name" value="TMEM248_TMEM219 DOMAIN-CONTAINING PROTEIN"/>
    <property type="match status" value="1"/>
</dbReference>
<gene>
    <name evidence="8" type="ORF">CUNI_LOCUS13984</name>
</gene>
<evidence type="ECO:0000259" key="7">
    <source>
        <dbReference type="Pfam" id="PF14940"/>
    </source>
</evidence>
<dbReference type="InterPro" id="IPR039587">
    <property type="entry name" value="TMEM248/TMEM219_dom"/>
</dbReference>
<comment type="caution">
    <text evidence="8">The sequence shown here is derived from an EMBL/GenBank/DDBJ whole genome shotgun (WGS) entry which is preliminary data.</text>
</comment>
<dbReference type="PANTHER" id="PTHR16002">
    <property type="entry name" value="TRANSMEMBRANE PROTEIN 248-LIKE"/>
    <property type="match status" value="1"/>
</dbReference>
<feature type="region of interest" description="Disordered" evidence="5">
    <location>
        <begin position="119"/>
        <end position="149"/>
    </location>
</feature>
<dbReference type="InterPro" id="IPR039493">
    <property type="entry name" value="TMEM248/TMEM219"/>
</dbReference>
<evidence type="ECO:0000313" key="9">
    <source>
        <dbReference type="Proteomes" id="UP000678393"/>
    </source>
</evidence>
<sequence length="391" mass="43200">MTFIIVENLRGFFNSRPPLVVFMICLASFAIALITFAYIVKTRDLPNPDVTEDWNTFLEKLSHLKFCVSHNTTSHNWSTPAVKVGDLSPADALESIKDKLVVGKVPEALSVSTRTLSEDQPLTGGLRVSLDPKERTDPPSPIDDTTWAQVMDPGSRDGRINETFHLNIEFVPNHEFVTSNFKSVYLITEVSGSLLSMKGKRAEQNIVMTVSFPTSNSEDNCMQKRGSVCLMYLINACVTFSGPASLLPRARHGQLTTTCPSEAPSHAGSLVRSMSANLLTGSGQKWCSHGASVAVEYSFDDSLTVLLSQEDRSVINLHLMRTSYFLFVMVVTLFCYAAIKGRPGKVKVVVYPPHEKGKVTLQSSSSQAQTQLNTPAHTHMLSHYYFVLNFL</sequence>
<keyword evidence="9" id="KW-1185">Reference proteome</keyword>
<dbReference type="GO" id="GO:0016020">
    <property type="term" value="C:membrane"/>
    <property type="evidence" value="ECO:0007669"/>
    <property type="project" value="UniProtKB-SubCell"/>
</dbReference>
<name>A0A8S3ZM66_9EUPU</name>
<organism evidence="8 9">
    <name type="scientific">Candidula unifasciata</name>
    <dbReference type="NCBI Taxonomy" id="100452"/>
    <lineage>
        <taxon>Eukaryota</taxon>
        <taxon>Metazoa</taxon>
        <taxon>Spiralia</taxon>
        <taxon>Lophotrochozoa</taxon>
        <taxon>Mollusca</taxon>
        <taxon>Gastropoda</taxon>
        <taxon>Heterobranchia</taxon>
        <taxon>Euthyneura</taxon>
        <taxon>Panpulmonata</taxon>
        <taxon>Eupulmonata</taxon>
        <taxon>Stylommatophora</taxon>
        <taxon>Helicina</taxon>
        <taxon>Helicoidea</taxon>
        <taxon>Geomitridae</taxon>
        <taxon>Candidula</taxon>
    </lineage>
</organism>
<evidence type="ECO:0000256" key="3">
    <source>
        <dbReference type="ARBA" id="ARBA00022989"/>
    </source>
</evidence>
<evidence type="ECO:0000256" key="4">
    <source>
        <dbReference type="ARBA" id="ARBA00023136"/>
    </source>
</evidence>
<dbReference type="Pfam" id="PF14940">
    <property type="entry name" value="TMEM219"/>
    <property type="match status" value="1"/>
</dbReference>
<keyword evidence="3 6" id="KW-1133">Transmembrane helix</keyword>
<dbReference type="AlphaFoldDB" id="A0A8S3ZM66"/>
<evidence type="ECO:0000256" key="5">
    <source>
        <dbReference type="SAM" id="MobiDB-lite"/>
    </source>
</evidence>
<comment type="subcellular location">
    <subcellularLocation>
        <location evidence="1">Membrane</location>
    </subcellularLocation>
</comment>
<keyword evidence="4 6" id="KW-0472">Membrane</keyword>
<evidence type="ECO:0000256" key="2">
    <source>
        <dbReference type="ARBA" id="ARBA00022692"/>
    </source>
</evidence>